<reference evidence="1" key="2">
    <citation type="submission" date="2015-03" db="UniProtKB">
        <authorList>
            <consortium name="EnsemblPlants"/>
        </authorList>
    </citation>
    <scope>IDENTIFICATION</scope>
</reference>
<organism evidence="1 2">
    <name type="scientific">Brassica oleracea var. oleracea</name>
    <dbReference type="NCBI Taxonomy" id="109376"/>
    <lineage>
        <taxon>Eukaryota</taxon>
        <taxon>Viridiplantae</taxon>
        <taxon>Streptophyta</taxon>
        <taxon>Embryophyta</taxon>
        <taxon>Tracheophyta</taxon>
        <taxon>Spermatophyta</taxon>
        <taxon>Magnoliopsida</taxon>
        <taxon>eudicotyledons</taxon>
        <taxon>Gunneridae</taxon>
        <taxon>Pentapetalae</taxon>
        <taxon>rosids</taxon>
        <taxon>malvids</taxon>
        <taxon>Brassicales</taxon>
        <taxon>Brassicaceae</taxon>
        <taxon>Brassiceae</taxon>
        <taxon>Brassica</taxon>
    </lineage>
</organism>
<dbReference type="Gramene" id="Bo7g056320.1">
    <property type="protein sequence ID" value="Bo7g056320.1"/>
    <property type="gene ID" value="Bo7g056320"/>
</dbReference>
<sequence>MKVSTYLLPLIDSFCIGPHTSQCISSSLPFALDSDSLGKESRLCLLKIQLSHLFASVLKLGKPTTILFDYILFKLE</sequence>
<keyword evidence="2" id="KW-1185">Reference proteome</keyword>
<proteinExistence type="predicted"/>
<dbReference type="EnsemblPlants" id="Bo7g056320.1">
    <property type="protein sequence ID" value="Bo7g056320.1"/>
    <property type="gene ID" value="Bo7g056320"/>
</dbReference>
<evidence type="ECO:0000313" key="2">
    <source>
        <dbReference type="Proteomes" id="UP000032141"/>
    </source>
</evidence>
<name>A0A0D3D761_BRAOL</name>
<dbReference type="HOGENOM" id="CLU_2657912_0_0_1"/>
<protein>
    <submittedName>
        <fullName evidence="1">Uncharacterized protein</fullName>
    </submittedName>
</protein>
<accession>A0A0D3D761</accession>
<dbReference type="Proteomes" id="UP000032141">
    <property type="component" value="Chromosome C7"/>
</dbReference>
<dbReference type="AlphaFoldDB" id="A0A0D3D761"/>
<reference evidence="1 2" key="1">
    <citation type="journal article" date="2014" name="Genome Biol.">
        <title>Transcriptome and methylome profiling reveals relics of genome dominance in the mesopolyploid Brassica oleracea.</title>
        <authorList>
            <person name="Parkin I.A."/>
            <person name="Koh C."/>
            <person name="Tang H."/>
            <person name="Robinson S.J."/>
            <person name="Kagale S."/>
            <person name="Clarke W.E."/>
            <person name="Town C.D."/>
            <person name="Nixon J."/>
            <person name="Krishnakumar V."/>
            <person name="Bidwell S.L."/>
            <person name="Denoeud F."/>
            <person name="Belcram H."/>
            <person name="Links M.G."/>
            <person name="Just J."/>
            <person name="Clarke C."/>
            <person name="Bender T."/>
            <person name="Huebert T."/>
            <person name="Mason A.S."/>
            <person name="Pires J.C."/>
            <person name="Barker G."/>
            <person name="Moore J."/>
            <person name="Walley P.G."/>
            <person name="Manoli S."/>
            <person name="Batley J."/>
            <person name="Edwards D."/>
            <person name="Nelson M.N."/>
            <person name="Wang X."/>
            <person name="Paterson A.H."/>
            <person name="King G."/>
            <person name="Bancroft I."/>
            <person name="Chalhoub B."/>
            <person name="Sharpe A.G."/>
        </authorList>
    </citation>
    <scope>NUCLEOTIDE SEQUENCE</scope>
    <source>
        <strain evidence="1 2">cv. TO1000</strain>
    </source>
</reference>
<evidence type="ECO:0000313" key="1">
    <source>
        <dbReference type="EnsemblPlants" id="Bo7g056320.1"/>
    </source>
</evidence>